<dbReference type="Gene3D" id="3.90.930.1">
    <property type="match status" value="1"/>
</dbReference>
<comment type="caution">
    <text evidence="2">The sequence shown here is derived from an EMBL/GenBank/DDBJ whole genome shotgun (WGS) entry which is preliminary data.</text>
</comment>
<dbReference type="Proteomes" id="UP000590442">
    <property type="component" value="Unassembled WGS sequence"/>
</dbReference>
<gene>
    <name evidence="1" type="ORF">GGR42_003402</name>
    <name evidence="2" type="ORF">GGR42_003414</name>
</gene>
<organism evidence="2 3">
    <name type="scientific">Saonia flava</name>
    <dbReference type="NCBI Taxonomy" id="523696"/>
    <lineage>
        <taxon>Bacteria</taxon>
        <taxon>Pseudomonadati</taxon>
        <taxon>Bacteroidota</taxon>
        <taxon>Flavobacteriia</taxon>
        <taxon>Flavobacteriales</taxon>
        <taxon>Flavobacteriaceae</taxon>
        <taxon>Saonia</taxon>
    </lineage>
</organism>
<dbReference type="SUPFAM" id="SSF82185">
    <property type="entry name" value="Histone H3 K4-specific methyltransferase SET7/9 N-terminal domain"/>
    <property type="match status" value="1"/>
</dbReference>
<evidence type="ECO:0000313" key="3">
    <source>
        <dbReference type="Proteomes" id="UP000590442"/>
    </source>
</evidence>
<dbReference type="RefSeq" id="WP_167966558.1">
    <property type="nucleotide sequence ID" value="NZ_JAATJJ010000003.1"/>
</dbReference>
<accession>A0A846QVH4</accession>
<keyword evidence="3" id="KW-1185">Reference proteome</keyword>
<protein>
    <submittedName>
        <fullName evidence="2">Antitoxin component YwqK of YwqJK toxin-antitoxin module</fullName>
    </submittedName>
</protein>
<evidence type="ECO:0000313" key="1">
    <source>
        <dbReference type="EMBL" id="NJB72904.1"/>
    </source>
</evidence>
<evidence type="ECO:0000313" key="2">
    <source>
        <dbReference type="EMBL" id="NJB72916.1"/>
    </source>
</evidence>
<dbReference type="EMBL" id="JAATJJ010000003">
    <property type="protein sequence ID" value="NJB72916.1"/>
    <property type="molecule type" value="Genomic_DNA"/>
</dbReference>
<dbReference type="EMBL" id="JAATJJ010000003">
    <property type="protein sequence ID" value="NJB72904.1"/>
    <property type="molecule type" value="Genomic_DNA"/>
</dbReference>
<dbReference type="AlphaFoldDB" id="A0A846QVH4"/>
<name>A0A846QVH4_9FLAO</name>
<reference evidence="2 3" key="1">
    <citation type="submission" date="2020-03" db="EMBL/GenBank/DDBJ databases">
        <title>Genomic Encyclopedia of Type Strains, Phase IV (KMG-IV): sequencing the most valuable type-strain genomes for metagenomic binning, comparative biology and taxonomic classification.</title>
        <authorList>
            <person name="Goeker M."/>
        </authorList>
    </citation>
    <scope>NUCLEOTIDE SEQUENCE [LARGE SCALE GENOMIC DNA]</scope>
    <source>
        <strain evidence="2 3">DSM 29762</strain>
    </source>
</reference>
<sequence length="213" mass="24818">MKTASHIIIVLILQIGTWSVCGQKSFHENILGTWVHEKPDKNPEFLLDSEDSPKSTKKSISLYYFQKDRILDIKKTYGQFKTDYSISDSTLNLGVRKYKIIEFTQNKLLVEEFGDLVIFKKKLEFKRTDKRIEPIPAREKIIESYKNGNPKISGEKQNGFENGIWTEWYENGHVKSVIYYNMGAPLMTAKFNNKGKLISENWFDLYSNSVRTN</sequence>
<proteinExistence type="predicted"/>